<accession>A0A2R4CBT3</accession>
<dbReference type="AlphaFoldDB" id="A0A2R4CBT3"/>
<feature type="region of interest" description="Disordered" evidence="1">
    <location>
        <begin position="42"/>
        <end position="64"/>
    </location>
</feature>
<dbReference type="EMBL" id="CP028324">
    <property type="protein sequence ID" value="AVR97083.1"/>
    <property type="molecule type" value="Genomic_DNA"/>
</dbReference>
<protein>
    <submittedName>
        <fullName evidence="2">Uncharacterized protein</fullName>
    </submittedName>
</protein>
<name>A0A2R4CBT3_9BURK</name>
<organism evidence="2 3">
    <name type="scientific">Pseudoduganella armeniaca</name>
    <dbReference type="NCBI Taxonomy" id="2072590"/>
    <lineage>
        <taxon>Bacteria</taxon>
        <taxon>Pseudomonadati</taxon>
        <taxon>Pseudomonadota</taxon>
        <taxon>Betaproteobacteria</taxon>
        <taxon>Burkholderiales</taxon>
        <taxon>Oxalobacteraceae</taxon>
        <taxon>Telluria group</taxon>
        <taxon>Pseudoduganella</taxon>
    </lineage>
</organism>
<evidence type="ECO:0000313" key="2">
    <source>
        <dbReference type="EMBL" id="AVR97083.1"/>
    </source>
</evidence>
<dbReference type="Proteomes" id="UP000240505">
    <property type="component" value="Chromosome"/>
</dbReference>
<sequence length="64" mass="6663">MMESSNRQGMADGGAQMSQPAPSGEGHADLLELFGRWEVLADSDSDPRAGAALTPSYSGAARPR</sequence>
<dbReference type="KEGG" id="masz:C9I28_16595"/>
<evidence type="ECO:0000313" key="3">
    <source>
        <dbReference type="Proteomes" id="UP000240505"/>
    </source>
</evidence>
<keyword evidence="3" id="KW-1185">Reference proteome</keyword>
<proteinExistence type="predicted"/>
<gene>
    <name evidence="2" type="ORF">C9I28_16595</name>
</gene>
<dbReference type="OrthoDB" id="9806572at2"/>
<evidence type="ECO:0000256" key="1">
    <source>
        <dbReference type="SAM" id="MobiDB-lite"/>
    </source>
</evidence>
<reference evidence="2 3" key="1">
    <citation type="submission" date="2018-03" db="EMBL/GenBank/DDBJ databases">
        <title>Massilia armeniaca sp. nov., isolated from desert soil.</title>
        <authorList>
            <person name="Huang H."/>
            <person name="Ren M."/>
        </authorList>
    </citation>
    <scope>NUCLEOTIDE SEQUENCE [LARGE SCALE GENOMIC DNA]</scope>
    <source>
        <strain evidence="2 3">ZMN-3</strain>
    </source>
</reference>
<feature type="region of interest" description="Disordered" evidence="1">
    <location>
        <begin position="1"/>
        <end position="29"/>
    </location>
</feature>
<dbReference type="RefSeq" id="WP_107142432.1">
    <property type="nucleotide sequence ID" value="NZ_CP028324.1"/>
</dbReference>